<reference evidence="1 2" key="1">
    <citation type="submission" date="2017-08" db="EMBL/GenBank/DDBJ databases">
        <title>Substantial Increase in Enzyme Production by Combined Drug-Resistance Mutations in Paenibacillus agaridevorans.</title>
        <authorList>
            <person name="Tanaka Y."/>
            <person name="Funane K."/>
            <person name="Hosaka T."/>
            <person name="Shiwa Y."/>
            <person name="Fujita N."/>
            <person name="Miyazaki T."/>
            <person name="Yoshikawa H."/>
            <person name="Murakami K."/>
            <person name="Kasahara K."/>
            <person name="Inaoka T."/>
            <person name="Hiraga Y."/>
            <person name="Ochi K."/>
        </authorList>
    </citation>
    <scope>NUCLEOTIDE SEQUENCE [LARGE SCALE GENOMIC DNA]</scope>
    <source>
        <strain evidence="1 2">T-3040</strain>
    </source>
</reference>
<proteinExistence type="predicted"/>
<evidence type="ECO:0000313" key="2">
    <source>
        <dbReference type="Proteomes" id="UP000245202"/>
    </source>
</evidence>
<evidence type="ECO:0000313" key="1">
    <source>
        <dbReference type="EMBL" id="GBG09488.1"/>
    </source>
</evidence>
<organism evidence="1 2">
    <name type="scientific">Paenibacillus agaridevorans</name>
    <dbReference type="NCBI Taxonomy" id="171404"/>
    <lineage>
        <taxon>Bacteria</taxon>
        <taxon>Bacillati</taxon>
        <taxon>Bacillota</taxon>
        <taxon>Bacilli</taxon>
        <taxon>Bacillales</taxon>
        <taxon>Paenibacillaceae</taxon>
        <taxon>Paenibacillus</taxon>
    </lineage>
</organism>
<name>A0A2R5EWQ4_9BACL</name>
<dbReference type="EMBL" id="BDQX01000231">
    <property type="protein sequence ID" value="GBG09488.1"/>
    <property type="molecule type" value="Genomic_DNA"/>
</dbReference>
<gene>
    <name evidence="1" type="ORF">PAT3040_04134</name>
</gene>
<keyword evidence="2" id="KW-1185">Reference proteome</keyword>
<sequence>MQKWAEQAIGSRNVRKLQEHGLTVVPTKLIEQLKSVKVQQNIVIEGVALTVMPFEEEHLETSKAGYVCYD</sequence>
<protein>
    <submittedName>
        <fullName evidence="1">Uncharacterized protein</fullName>
    </submittedName>
</protein>
<comment type="caution">
    <text evidence="1">The sequence shown here is derived from an EMBL/GenBank/DDBJ whole genome shotgun (WGS) entry which is preliminary data.</text>
</comment>
<accession>A0A2R5EWQ4</accession>
<dbReference type="Proteomes" id="UP000245202">
    <property type="component" value="Unassembled WGS sequence"/>
</dbReference>
<dbReference type="AlphaFoldDB" id="A0A2R5EWQ4"/>